<dbReference type="Gene3D" id="3.30.70.600">
    <property type="entry name" value="Ribosomal protein S10 domain"/>
    <property type="match status" value="1"/>
</dbReference>
<keyword evidence="1" id="KW-0689">Ribosomal protein</keyword>
<dbReference type="AlphaFoldDB" id="A0AAD8HR74"/>
<reference evidence="4" key="1">
    <citation type="submission" date="2023-02" db="EMBL/GenBank/DDBJ databases">
        <title>Genome of toxic invasive species Heracleum sosnowskyi carries increased number of genes despite the absence of recent whole-genome duplications.</title>
        <authorList>
            <person name="Schelkunov M."/>
            <person name="Shtratnikova V."/>
            <person name="Makarenko M."/>
            <person name="Klepikova A."/>
            <person name="Omelchenko D."/>
            <person name="Novikova G."/>
            <person name="Obukhova E."/>
            <person name="Bogdanov V."/>
            <person name="Penin A."/>
            <person name="Logacheva M."/>
        </authorList>
    </citation>
    <scope>NUCLEOTIDE SEQUENCE</scope>
    <source>
        <strain evidence="4">Hsosn_3</strain>
        <tissue evidence="4">Leaf</tissue>
    </source>
</reference>
<evidence type="ECO:0000313" key="5">
    <source>
        <dbReference type="Proteomes" id="UP001237642"/>
    </source>
</evidence>
<dbReference type="InterPro" id="IPR027486">
    <property type="entry name" value="Ribosomal_uS10_dom"/>
</dbReference>
<sequence>MEQPIATRFENLSLSSEPIESQFERILSLPSEKQQTQNIRFSVCSRFLWLLDEVVAAIIRKAKGMNLMVWGPHILPTEVVNLEYRLAPSREGLNLVRNVESQYHQRDIDVLGSNELVEQILSGVGQNHVTIYVEVVDLGVFLQSAPFDLSDDWESLMREVTSSRSSIKKQMVCLYLGVTVHLIWKERNDRNHGSSKVNTGEQLG</sequence>
<dbReference type="GO" id="GO:0005840">
    <property type="term" value="C:ribosome"/>
    <property type="evidence" value="ECO:0007669"/>
    <property type="project" value="UniProtKB-KW"/>
</dbReference>
<dbReference type="EMBL" id="JAUIZM010000008">
    <property type="protein sequence ID" value="KAK1371932.1"/>
    <property type="molecule type" value="Genomic_DNA"/>
</dbReference>
<accession>A0AAD8HR74</accession>
<reference evidence="4" key="2">
    <citation type="submission" date="2023-05" db="EMBL/GenBank/DDBJ databases">
        <authorList>
            <person name="Schelkunov M.I."/>
        </authorList>
    </citation>
    <scope>NUCLEOTIDE SEQUENCE</scope>
    <source>
        <strain evidence="4">Hsosn_3</strain>
        <tissue evidence="4">Leaf</tissue>
    </source>
</reference>
<dbReference type="Proteomes" id="UP001237642">
    <property type="component" value="Unassembled WGS sequence"/>
</dbReference>
<dbReference type="Pfam" id="PF00338">
    <property type="entry name" value="Ribosomal_S10"/>
    <property type="match status" value="1"/>
</dbReference>
<dbReference type="InterPro" id="IPR036838">
    <property type="entry name" value="Ribosomal_uS10_dom_sf"/>
</dbReference>
<protein>
    <recommendedName>
        <fullName evidence="3">Small ribosomal subunit protein uS10 domain-containing protein</fullName>
    </recommendedName>
</protein>
<dbReference type="SUPFAM" id="SSF54999">
    <property type="entry name" value="Ribosomal protein S10"/>
    <property type="match status" value="1"/>
</dbReference>
<name>A0AAD8HR74_9APIA</name>
<dbReference type="GO" id="GO:1990904">
    <property type="term" value="C:ribonucleoprotein complex"/>
    <property type="evidence" value="ECO:0007669"/>
    <property type="project" value="UniProtKB-KW"/>
</dbReference>
<gene>
    <name evidence="4" type="ORF">POM88_038024</name>
</gene>
<evidence type="ECO:0000256" key="1">
    <source>
        <dbReference type="ARBA" id="ARBA00022980"/>
    </source>
</evidence>
<evidence type="ECO:0000313" key="4">
    <source>
        <dbReference type="EMBL" id="KAK1371932.1"/>
    </source>
</evidence>
<keyword evidence="2" id="KW-0687">Ribonucleoprotein</keyword>
<evidence type="ECO:0000259" key="3">
    <source>
        <dbReference type="Pfam" id="PF00338"/>
    </source>
</evidence>
<comment type="caution">
    <text evidence="4">The sequence shown here is derived from an EMBL/GenBank/DDBJ whole genome shotgun (WGS) entry which is preliminary data.</text>
</comment>
<evidence type="ECO:0000256" key="2">
    <source>
        <dbReference type="ARBA" id="ARBA00023274"/>
    </source>
</evidence>
<keyword evidence="5" id="KW-1185">Reference proteome</keyword>
<organism evidence="4 5">
    <name type="scientific">Heracleum sosnowskyi</name>
    <dbReference type="NCBI Taxonomy" id="360622"/>
    <lineage>
        <taxon>Eukaryota</taxon>
        <taxon>Viridiplantae</taxon>
        <taxon>Streptophyta</taxon>
        <taxon>Embryophyta</taxon>
        <taxon>Tracheophyta</taxon>
        <taxon>Spermatophyta</taxon>
        <taxon>Magnoliopsida</taxon>
        <taxon>eudicotyledons</taxon>
        <taxon>Gunneridae</taxon>
        <taxon>Pentapetalae</taxon>
        <taxon>asterids</taxon>
        <taxon>campanulids</taxon>
        <taxon>Apiales</taxon>
        <taxon>Apiaceae</taxon>
        <taxon>Apioideae</taxon>
        <taxon>apioid superclade</taxon>
        <taxon>Tordylieae</taxon>
        <taxon>Tordyliinae</taxon>
        <taxon>Heracleum</taxon>
    </lineage>
</organism>
<feature type="domain" description="Small ribosomal subunit protein uS10" evidence="3">
    <location>
        <begin position="48"/>
        <end position="124"/>
    </location>
</feature>
<proteinExistence type="predicted"/>